<dbReference type="EMBL" id="JBHSBU010000001">
    <property type="protein sequence ID" value="MFC4160822.1"/>
    <property type="molecule type" value="Genomic_DNA"/>
</dbReference>
<dbReference type="RefSeq" id="WP_378166070.1">
    <property type="nucleotide sequence ID" value="NZ_JBHSBU010000001.1"/>
</dbReference>
<dbReference type="HAMAP" id="MF_00479">
    <property type="entry name" value="RsxG_RnfG"/>
    <property type="match status" value="1"/>
</dbReference>
<keyword evidence="5 6" id="KW-0249">Electron transport</keyword>
<dbReference type="NCBIfam" id="TIGR01947">
    <property type="entry name" value="rnfG"/>
    <property type="match status" value="1"/>
</dbReference>
<evidence type="ECO:0000256" key="4">
    <source>
        <dbReference type="ARBA" id="ARBA00022643"/>
    </source>
</evidence>
<dbReference type="EC" id="7.-.-.-" evidence="6"/>
<keyword evidence="6" id="KW-0812">Transmembrane</keyword>
<organism evidence="8 9">
    <name type="scientific">Chitinimonas lacunae</name>
    <dbReference type="NCBI Taxonomy" id="1963018"/>
    <lineage>
        <taxon>Bacteria</taxon>
        <taxon>Pseudomonadati</taxon>
        <taxon>Pseudomonadota</taxon>
        <taxon>Betaproteobacteria</taxon>
        <taxon>Neisseriales</taxon>
        <taxon>Chitinibacteraceae</taxon>
        <taxon>Chitinimonas</taxon>
    </lineage>
</organism>
<keyword evidence="3 6" id="KW-0285">Flavoprotein</keyword>
<dbReference type="InterPro" id="IPR007329">
    <property type="entry name" value="FMN-bd"/>
</dbReference>
<evidence type="ECO:0000256" key="3">
    <source>
        <dbReference type="ARBA" id="ARBA00022630"/>
    </source>
</evidence>
<dbReference type="NCBIfam" id="NF002519">
    <property type="entry name" value="PRK01908.1"/>
    <property type="match status" value="1"/>
</dbReference>
<name>A0ABV8MV44_9NEIS</name>
<keyword evidence="9" id="KW-1185">Reference proteome</keyword>
<evidence type="ECO:0000256" key="6">
    <source>
        <dbReference type="HAMAP-Rule" id="MF_00479"/>
    </source>
</evidence>
<evidence type="ECO:0000256" key="2">
    <source>
        <dbReference type="ARBA" id="ARBA00022553"/>
    </source>
</evidence>
<comment type="subunit">
    <text evidence="6">The complex is composed of six subunits: RnfA, RnfB, RnfC, RnfD, RnfE and RnfG.</text>
</comment>
<keyword evidence="4 6" id="KW-0288">FMN</keyword>
<keyword evidence="6" id="KW-1278">Translocase</keyword>
<feature type="modified residue" description="FMN phosphoryl threonine" evidence="6">
    <location>
        <position position="181"/>
    </location>
</feature>
<comment type="subcellular location">
    <subcellularLocation>
        <location evidence="6">Cell inner membrane</location>
        <topology evidence="6">Single-pass membrane protein</topology>
    </subcellularLocation>
</comment>
<comment type="cofactor">
    <cofactor evidence="6">
        <name>FMN</name>
        <dbReference type="ChEBI" id="CHEBI:58210"/>
    </cofactor>
</comment>
<comment type="caution">
    <text evidence="8">The sequence shown here is derived from an EMBL/GenBank/DDBJ whole genome shotgun (WGS) entry which is preliminary data.</text>
</comment>
<sequence>MNEALRHAVRSALTLALFALAFTALLAATHGCTRQRIEAEATAMRRAELARVLPAGGFDNDLTRDTLPLSAADNARLGRQGAGVIHLARRKGQPVAAVLELTAPDGYAGPIELLVGVAADGTVLGVRVLSHKETPGLGDYIEPAKSPWASQFRGRSLNEPAPEDWAVRRDGGVFDARAGATITPRAIVRALRAALELTAERRGQWFGVPHA</sequence>
<proteinExistence type="inferred from homology"/>
<keyword evidence="6" id="KW-1003">Cell membrane</keyword>
<evidence type="ECO:0000259" key="7">
    <source>
        <dbReference type="SMART" id="SM00900"/>
    </source>
</evidence>
<keyword evidence="6" id="KW-0997">Cell inner membrane</keyword>
<dbReference type="PANTHER" id="PTHR36118">
    <property type="entry name" value="ION-TRANSLOCATING OXIDOREDUCTASE COMPLEX SUBUNIT G"/>
    <property type="match status" value="1"/>
</dbReference>
<dbReference type="PANTHER" id="PTHR36118:SF1">
    <property type="entry name" value="ION-TRANSLOCATING OXIDOREDUCTASE COMPLEX SUBUNIT G"/>
    <property type="match status" value="1"/>
</dbReference>
<comment type="function">
    <text evidence="6">Part of a membrane-bound complex that couples electron transfer with translocation of ions across the membrane.</text>
</comment>
<dbReference type="InterPro" id="IPR010209">
    <property type="entry name" value="Ion_transpt_RnfG/RsxG"/>
</dbReference>
<dbReference type="Proteomes" id="UP001595791">
    <property type="component" value="Unassembled WGS sequence"/>
</dbReference>
<comment type="similarity">
    <text evidence="6">Belongs to the RnfG family.</text>
</comment>
<evidence type="ECO:0000313" key="8">
    <source>
        <dbReference type="EMBL" id="MFC4160822.1"/>
    </source>
</evidence>
<feature type="domain" description="FMN-binding" evidence="7">
    <location>
        <begin position="106"/>
        <end position="198"/>
    </location>
</feature>
<protein>
    <recommendedName>
        <fullName evidence="6">Ion-translocating oxidoreductase complex subunit G</fullName>
        <ecNumber evidence="6">7.-.-.-</ecNumber>
    </recommendedName>
    <alternativeName>
        <fullName evidence="6">Rnf electron transport complex subunit G</fullName>
    </alternativeName>
</protein>
<dbReference type="SMART" id="SM00900">
    <property type="entry name" value="FMN_bind"/>
    <property type="match status" value="1"/>
</dbReference>
<keyword evidence="1 6" id="KW-0813">Transport</keyword>
<gene>
    <name evidence="8" type="primary">rsxG</name>
    <name evidence="6" type="synonym">rnfG</name>
    <name evidence="8" type="ORF">ACFOW7_15885</name>
</gene>
<evidence type="ECO:0000313" key="9">
    <source>
        <dbReference type="Proteomes" id="UP001595791"/>
    </source>
</evidence>
<reference evidence="9" key="1">
    <citation type="journal article" date="2019" name="Int. J. Syst. Evol. Microbiol.">
        <title>The Global Catalogue of Microorganisms (GCM) 10K type strain sequencing project: providing services to taxonomists for standard genome sequencing and annotation.</title>
        <authorList>
            <consortium name="The Broad Institute Genomics Platform"/>
            <consortium name="The Broad Institute Genome Sequencing Center for Infectious Disease"/>
            <person name="Wu L."/>
            <person name="Ma J."/>
        </authorList>
    </citation>
    <scope>NUCLEOTIDE SEQUENCE [LARGE SCALE GENOMIC DNA]</scope>
    <source>
        <strain evidence="9">LMG 29894</strain>
    </source>
</reference>
<dbReference type="Pfam" id="PF04205">
    <property type="entry name" value="FMN_bind"/>
    <property type="match status" value="1"/>
</dbReference>
<keyword evidence="2 6" id="KW-0597">Phosphoprotein</keyword>
<evidence type="ECO:0000256" key="1">
    <source>
        <dbReference type="ARBA" id="ARBA00022448"/>
    </source>
</evidence>
<evidence type="ECO:0000256" key="5">
    <source>
        <dbReference type="ARBA" id="ARBA00022982"/>
    </source>
</evidence>
<dbReference type="PIRSF" id="PIRSF006091">
    <property type="entry name" value="E_trnsport_RnfG"/>
    <property type="match status" value="1"/>
</dbReference>
<keyword evidence="6" id="KW-0472">Membrane</keyword>
<keyword evidence="6" id="KW-1133">Transmembrane helix</keyword>
<accession>A0ABV8MV44</accession>